<keyword evidence="2" id="KW-1185">Reference proteome</keyword>
<evidence type="ECO:0000313" key="1">
    <source>
        <dbReference type="EMBL" id="TFK67179.1"/>
    </source>
</evidence>
<dbReference type="EMBL" id="ML208383">
    <property type="protein sequence ID" value="TFK67179.1"/>
    <property type="molecule type" value="Genomic_DNA"/>
</dbReference>
<accession>A0ACD3ANF4</accession>
<dbReference type="Proteomes" id="UP000308600">
    <property type="component" value="Unassembled WGS sequence"/>
</dbReference>
<protein>
    <submittedName>
        <fullName evidence="1">Uncharacterized protein</fullName>
    </submittedName>
</protein>
<evidence type="ECO:0000313" key="2">
    <source>
        <dbReference type="Proteomes" id="UP000308600"/>
    </source>
</evidence>
<reference evidence="1 2" key="1">
    <citation type="journal article" date="2019" name="Nat. Ecol. Evol.">
        <title>Megaphylogeny resolves global patterns of mushroom evolution.</title>
        <authorList>
            <person name="Varga T."/>
            <person name="Krizsan K."/>
            <person name="Foldi C."/>
            <person name="Dima B."/>
            <person name="Sanchez-Garcia M."/>
            <person name="Sanchez-Ramirez S."/>
            <person name="Szollosi G.J."/>
            <person name="Szarkandi J.G."/>
            <person name="Papp V."/>
            <person name="Albert L."/>
            <person name="Andreopoulos W."/>
            <person name="Angelini C."/>
            <person name="Antonin V."/>
            <person name="Barry K.W."/>
            <person name="Bougher N.L."/>
            <person name="Buchanan P."/>
            <person name="Buyck B."/>
            <person name="Bense V."/>
            <person name="Catcheside P."/>
            <person name="Chovatia M."/>
            <person name="Cooper J."/>
            <person name="Damon W."/>
            <person name="Desjardin D."/>
            <person name="Finy P."/>
            <person name="Geml J."/>
            <person name="Haridas S."/>
            <person name="Hughes K."/>
            <person name="Justo A."/>
            <person name="Karasinski D."/>
            <person name="Kautmanova I."/>
            <person name="Kiss B."/>
            <person name="Kocsube S."/>
            <person name="Kotiranta H."/>
            <person name="LaButti K.M."/>
            <person name="Lechner B.E."/>
            <person name="Liimatainen K."/>
            <person name="Lipzen A."/>
            <person name="Lukacs Z."/>
            <person name="Mihaltcheva S."/>
            <person name="Morgado L.N."/>
            <person name="Niskanen T."/>
            <person name="Noordeloos M.E."/>
            <person name="Ohm R.A."/>
            <person name="Ortiz-Santana B."/>
            <person name="Ovrebo C."/>
            <person name="Racz N."/>
            <person name="Riley R."/>
            <person name="Savchenko A."/>
            <person name="Shiryaev A."/>
            <person name="Soop K."/>
            <person name="Spirin V."/>
            <person name="Szebenyi C."/>
            <person name="Tomsovsky M."/>
            <person name="Tulloss R.E."/>
            <person name="Uehling J."/>
            <person name="Grigoriev I.V."/>
            <person name="Vagvolgyi C."/>
            <person name="Papp T."/>
            <person name="Martin F.M."/>
            <person name="Miettinen O."/>
            <person name="Hibbett D.S."/>
            <person name="Nagy L.G."/>
        </authorList>
    </citation>
    <scope>NUCLEOTIDE SEQUENCE [LARGE SCALE GENOMIC DNA]</scope>
    <source>
        <strain evidence="1 2">NL-1719</strain>
    </source>
</reference>
<gene>
    <name evidence="1" type="ORF">BDN72DRAFT_961231</name>
</gene>
<sequence>MASPIALPPELEYEIFMFALRNEVTNPGNLLLVAKRVHLWLIPHIYHTVIIHPARIYPPDISLDGIRNHGHYTRHLFIQYEAEDEDQIIEFLPYFPNVSNLALWHGEIGEELETILNLGNVTSLFIDLVQFKEVDLGKEDSEILAENQDNPDLQQRLIDIKRKGLTFFSRVTHLVISGEVDYAEDMAALKYFTSLTHLCIPVVNEEALVYVNQTCPRLELVVFLAAPDEEVSDMCYFHEDVFEVVHDVDVELEEIEGRIEDLREKLVPVLYRQYLAGWEKGARGGEDMWAVAQRGIQERRHANV</sequence>
<organism evidence="1 2">
    <name type="scientific">Pluteus cervinus</name>
    <dbReference type="NCBI Taxonomy" id="181527"/>
    <lineage>
        <taxon>Eukaryota</taxon>
        <taxon>Fungi</taxon>
        <taxon>Dikarya</taxon>
        <taxon>Basidiomycota</taxon>
        <taxon>Agaricomycotina</taxon>
        <taxon>Agaricomycetes</taxon>
        <taxon>Agaricomycetidae</taxon>
        <taxon>Agaricales</taxon>
        <taxon>Pluteineae</taxon>
        <taxon>Pluteaceae</taxon>
        <taxon>Pluteus</taxon>
    </lineage>
</organism>
<name>A0ACD3ANF4_9AGAR</name>
<proteinExistence type="predicted"/>